<dbReference type="Pfam" id="PF03176">
    <property type="entry name" value="MMPL"/>
    <property type="match status" value="2"/>
</dbReference>
<evidence type="ECO:0000256" key="1">
    <source>
        <dbReference type="ARBA" id="ARBA00004651"/>
    </source>
</evidence>
<reference evidence="9 10" key="1">
    <citation type="submission" date="2021-05" db="EMBL/GenBank/DDBJ databases">
        <title>Novel Bacillus species.</title>
        <authorList>
            <person name="Liu G."/>
        </authorList>
    </citation>
    <scope>NUCLEOTIDE SEQUENCE [LARGE SCALE GENOMIC DNA]</scope>
    <source>
        <strain evidence="9 10">FJAT-49682</strain>
    </source>
</reference>
<feature type="transmembrane region" description="Helical" evidence="7">
    <location>
        <begin position="663"/>
        <end position="682"/>
    </location>
</feature>
<keyword evidence="6 7" id="KW-0472">Membrane</keyword>
<evidence type="ECO:0000256" key="7">
    <source>
        <dbReference type="SAM" id="Phobius"/>
    </source>
</evidence>
<feature type="transmembrane region" description="Helical" evidence="7">
    <location>
        <begin position="688"/>
        <end position="709"/>
    </location>
</feature>
<dbReference type="Gene3D" id="1.20.1640.10">
    <property type="entry name" value="Multidrug efflux transporter AcrB transmembrane domain"/>
    <property type="match status" value="2"/>
</dbReference>
<evidence type="ECO:0000256" key="6">
    <source>
        <dbReference type="ARBA" id="ARBA00023136"/>
    </source>
</evidence>
<dbReference type="PANTHER" id="PTHR33406:SF6">
    <property type="entry name" value="MEMBRANE PROTEIN YDGH-RELATED"/>
    <property type="match status" value="1"/>
</dbReference>
<evidence type="ECO:0000256" key="2">
    <source>
        <dbReference type="ARBA" id="ARBA00010157"/>
    </source>
</evidence>
<feature type="transmembrane region" description="Helical" evidence="7">
    <location>
        <begin position="617"/>
        <end position="642"/>
    </location>
</feature>
<keyword evidence="4 7" id="KW-0812">Transmembrane</keyword>
<keyword evidence="5 7" id="KW-1133">Transmembrane helix</keyword>
<feature type="transmembrane region" description="Helical" evidence="7">
    <location>
        <begin position="333"/>
        <end position="358"/>
    </location>
</feature>
<dbReference type="InterPro" id="IPR050545">
    <property type="entry name" value="Mycobact_MmpL"/>
</dbReference>
<dbReference type="AlphaFoldDB" id="A0A942UVG2"/>
<dbReference type="GO" id="GO:0005886">
    <property type="term" value="C:plasma membrane"/>
    <property type="evidence" value="ECO:0007669"/>
    <property type="project" value="UniProtKB-SubCell"/>
</dbReference>
<dbReference type="PRINTS" id="PR00702">
    <property type="entry name" value="ACRIFLAVINRP"/>
</dbReference>
<feature type="transmembrane region" description="Helical" evidence="7">
    <location>
        <begin position="301"/>
        <end position="321"/>
    </location>
</feature>
<dbReference type="Proteomes" id="UP000676456">
    <property type="component" value="Unassembled WGS sequence"/>
</dbReference>
<dbReference type="RefSeq" id="WP_213098939.1">
    <property type="nucleotide sequence ID" value="NZ_JAGYPN010000002.1"/>
</dbReference>
<protein>
    <submittedName>
        <fullName evidence="9">MMPL family transporter</fullName>
    </submittedName>
</protein>
<gene>
    <name evidence="9" type="ORF">KHA91_12580</name>
</gene>
<feature type="domain" description="Membrane transport protein MMPL" evidence="8">
    <location>
        <begin position="485"/>
        <end position="730"/>
    </location>
</feature>
<evidence type="ECO:0000259" key="8">
    <source>
        <dbReference type="Pfam" id="PF03176"/>
    </source>
</evidence>
<comment type="similarity">
    <text evidence="2">Belongs to the resistance-nodulation-cell division (RND) (TC 2.A.6) family. MmpL subfamily.</text>
</comment>
<feature type="domain" description="Membrane transport protein MMPL" evidence="8">
    <location>
        <begin position="47"/>
        <end position="358"/>
    </location>
</feature>
<feature type="transmembrane region" description="Helical" evidence="7">
    <location>
        <begin position="584"/>
        <end position="605"/>
    </location>
</feature>
<proteinExistence type="inferred from homology"/>
<sequence>MKISKLVECVAGRKGRWVTLCVWILFVTLLTFFWPSVQSSKNDAIEMLPKETMSVQAAKLVKEEFSDASGLPLLLVWHREDGLTEEDANLITKLYKHLDEEPLKQQSLLPPLHKAPSQALLASASDNRSTIVTPILLNETENELIQVDIDTLKATLAKIAGEDLFSKKIGDKGLLTRITGPAGISTDAVALFSDADLKLLIATVLLVLVLLIVLYRSPILAIVPLVAVGFAYSVISPILGVMAEKGWIIVDSQAISIMTVLLFGAGTDYCLFLVSRYRDCLLVEEDSFAALRKATRDTSGAIMISALTTAFGLLTLLLALYGSYHTFAVPFSLAIFIMGLTALTLLPALLAIFGRISFFPFIPRTKSMLRELEKKKGKPMRPQKAHGKFSISLGKFVTAKPWLVICTTLILLGGLAAFSPKIQYTYDLLSSFPKNMPSREGFELISENFSAGNLAPMQVIVDTERKTVQLEEKLSNLPFIKTISEPQSAAKNNELLLYEVILSENPYSAEALDHVSTIKEKVLESLKEAGVSQAEKHFWIGGETAGLYDTKVTTDRDSKIVMSAVITVIALLLLVYLRSIIAMVYLLLTVLLSYFSALGAGWLLIHYGMGTEAIQGLIPLYTFVFIVALGEDYNIFMVSSIWKKRRYEPLQSAISGGVTETSSVITSAGLILAGTFAVLATLPMQVLVQFGIVTALGILLDTFIVRPLLVPSITSVLGKYAFWPGKQKDEITREMSNNQSSL</sequence>
<accession>A0A942UVG2</accession>
<dbReference type="SUPFAM" id="SSF82866">
    <property type="entry name" value="Multidrug efflux transporter AcrB transmembrane domain"/>
    <property type="match status" value="2"/>
</dbReference>
<dbReference type="InterPro" id="IPR004869">
    <property type="entry name" value="MMPL_dom"/>
</dbReference>
<dbReference type="PANTHER" id="PTHR33406">
    <property type="entry name" value="MEMBRANE PROTEIN MJ1562-RELATED"/>
    <property type="match status" value="1"/>
</dbReference>
<feature type="transmembrane region" description="Helical" evidence="7">
    <location>
        <begin position="20"/>
        <end position="37"/>
    </location>
</feature>
<dbReference type="EMBL" id="JAGYPN010000002">
    <property type="protein sequence ID" value="MBS4223584.1"/>
    <property type="molecule type" value="Genomic_DNA"/>
</dbReference>
<evidence type="ECO:0000313" key="9">
    <source>
        <dbReference type="EMBL" id="MBS4223584.1"/>
    </source>
</evidence>
<name>A0A942UVG2_9BACI</name>
<feature type="transmembrane region" description="Helical" evidence="7">
    <location>
        <begin position="222"/>
        <end position="242"/>
    </location>
</feature>
<keyword evidence="3" id="KW-1003">Cell membrane</keyword>
<comment type="caution">
    <text evidence="9">The sequence shown here is derived from an EMBL/GenBank/DDBJ whole genome shotgun (WGS) entry which is preliminary data.</text>
</comment>
<organism evidence="9 10">
    <name type="scientific">Lederbergia citrea</name>
    <dbReference type="NCBI Taxonomy" id="2833581"/>
    <lineage>
        <taxon>Bacteria</taxon>
        <taxon>Bacillati</taxon>
        <taxon>Bacillota</taxon>
        <taxon>Bacilli</taxon>
        <taxon>Bacillales</taxon>
        <taxon>Bacillaceae</taxon>
        <taxon>Lederbergia</taxon>
    </lineage>
</organism>
<feature type="transmembrane region" description="Helical" evidence="7">
    <location>
        <begin position="560"/>
        <end position="577"/>
    </location>
</feature>
<feature type="transmembrane region" description="Helical" evidence="7">
    <location>
        <begin position="254"/>
        <end position="274"/>
    </location>
</feature>
<feature type="transmembrane region" description="Helical" evidence="7">
    <location>
        <begin position="197"/>
        <end position="215"/>
    </location>
</feature>
<evidence type="ECO:0000313" key="10">
    <source>
        <dbReference type="Proteomes" id="UP000676456"/>
    </source>
</evidence>
<evidence type="ECO:0000256" key="4">
    <source>
        <dbReference type="ARBA" id="ARBA00022692"/>
    </source>
</evidence>
<evidence type="ECO:0000256" key="5">
    <source>
        <dbReference type="ARBA" id="ARBA00022989"/>
    </source>
</evidence>
<evidence type="ECO:0000256" key="3">
    <source>
        <dbReference type="ARBA" id="ARBA00022475"/>
    </source>
</evidence>
<comment type="subcellular location">
    <subcellularLocation>
        <location evidence="1">Cell membrane</location>
        <topology evidence="1">Multi-pass membrane protein</topology>
    </subcellularLocation>
</comment>
<dbReference type="GO" id="GO:0022857">
    <property type="term" value="F:transmembrane transporter activity"/>
    <property type="evidence" value="ECO:0007669"/>
    <property type="project" value="InterPro"/>
</dbReference>
<dbReference type="InterPro" id="IPR001036">
    <property type="entry name" value="Acrflvin-R"/>
</dbReference>
<keyword evidence="10" id="KW-1185">Reference proteome</keyword>
<feature type="transmembrane region" description="Helical" evidence="7">
    <location>
        <begin position="402"/>
        <end position="419"/>
    </location>
</feature>